<keyword evidence="3" id="KW-1185">Reference proteome</keyword>
<organism evidence="2 3">
    <name type="scientific">Dactylosporangium darangshiense</name>
    <dbReference type="NCBI Taxonomy" id="579108"/>
    <lineage>
        <taxon>Bacteria</taxon>
        <taxon>Bacillati</taxon>
        <taxon>Actinomycetota</taxon>
        <taxon>Actinomycetes</taxon>
        <taxon>Micromonosporales</taxon>
        <taxon>Micromonosporaceae</taxon>
        <taxon>Dactylosporangium</taxon>
    </lineage>
</organism>
<evidence type="ECO:0000256" key="1">
    <source>
        <dbReference type="SAM" id="MobiDB-lite"/>
    </source>
</evidence>
<evidence type="ECO:0000313" key="2">
    <source>
        <dbReference type="EMBL" id="GAA4263622.1"/>
    </source>
</evidence>
<feature type="compositionally biased region" description="Basic and acidic residues" evidence="1">
    <location>
        <begin position="1"/>
        <end position="13"/>
    </location>
</feature>
<sequence length="305" mass="34054">MSESRRAAVHRVDSATPPAGRHPGWPPPGPATGDLSHREAGRRWLRSVPSPTAGEPDQRSAVRYPATSAPPQTEAFAEGWREVWADLRVQVVTRLRWMNIHHAKWAWDKRVRDPLAPYGFAFFCYDSGRGRYELRTATRLFLRGDALHPLPRLVYEMTQQVVQCQRDGVDPLIRLTDRREPVSPEGRFLGVGVSSLDSRWQSWTVTQRHAGGVLDVPGRCLAVLNEGTSMVIDRGAREQYDQFRVRSTGELDVTPGQRAVDWRRAAGIDELLDGHPPLGGEDRQAVGDALTLLVDLARVIAAARP</sequence>
<dbReference type="EMBL" id="BAABAT010000074">
    <property type="protein sequence ID" value="GAA4263622.1"/>
    <property type="molecule type" value="Genomic_DNA"/>
</dbReference>
<protein>
    <submittedName>
        <fullName evidence="2">Uncharacterized protein</fullName>
    </submittedName>
</protein>
<dbReference type="Proteomes" id="UP001500620">
    <property type="component" value="Unassembled WGS sequence"/>
</dbReference>
<feature type="region of interest" description="Disordered" evidence="1">
    <location>
        <begin position="1"/>
        <end position="68"/>
    </location>
</feature>
<evidence type="ECO:0000313" key="3">
    <source>
        <dbReference type="Proteomes" id="UP001500620"/>
    </source>
</evidence>
<accession>A0ABP8DUV5</accession>
<proteinExistence type="predicted"/>
<name>A0ABP8DUV5_9ACTN</name>
<reference evidence="3" key="1">
    <citation type="journal article" date="2019" name="Int. J. Syst. Evol. Microbiol.">
        <title>The Global Catalogue of Microorganisms (GCM) 10K type strain sequencing project: providing services to taxonomists for standard genome sequencing and annotation.</title>
        <authorList>
            <consortium name="The Broad Institute Genomics Platform"/>
            <consortium name="The Broad Institute Genome Sequencing Center for Infectious Disease"/>
            <person name="Wu L."/>
            <person name="Ma J."/>
        </authorList>
    </citation>
    <scope>NUCLEOTIDE SEQUENCE [LARGE SCALE GENOMIC DNA]</scope>
    <source>
        <strain evidence="3">JCM 17441</strain>
    </source>
</reference>
<comment type="caution">
    <text evidence="2">The sequence shown here is derived from an EMBL/GenBank/DDBJ whole genome shotgun (WGS) entry which is preliminary data.</text>
</comment>
<gene>
    <name evidence="2" type="ORF">GCM10022255_109830</name>
</gene>